<evidence type="ECO:0000313" key="19">
    <source>
        <dbReference type="Proteomes" id="UP000002027"/>
    </source>
</evidence>
<evidence type="ECO:0000256" key="5">
    <source>
        <dbReference type="ARBA" id="ARBA00020367"/>
    </source>
</evidence>
<dbReference type="GO" id="GO:0005829">
    <property type="term" value="C:cytosol"/>
    <property type="evidence" value="ECO:0007669"/>
    <property type="project" value="TreeGrafter"/>
</dbReference>
<keyword evidence="6 15" id="KW-0963">Cytoplasm</keyword>
<dbReference type="Gene3D" id="3.30.1330.10">
    <property type="entry name" value="PurM-like, N-terminal domain"/>
    <property type="match status" value="1"/>
</dbReference>
<feature type="domain" description="PurM-like C-terminal" evidence="17">
    <location>
        <begin position="181"/>
        <end position="346"/>
    </location>
</feature>
<dbReference type="InParanoid" id="D1C434"/>
<reference evidence="19" key="1">
    <citation type="submission" date="2009-11" db="EMBL/GenBank/DDBJ databases">
        <title>The complete chromosome 1 of Sphaerobacter thermophilus DSM 20745.</title>
        <authorList>
            <person name="Lucas S."/>
            <person name="Copeland A."/>
            <person name="Lapidus A."/>
            <person name="Glavina del Rio T."/>
            <person name="Dalin E."/>
            <person name="Tice H."/>
            <person name="Bruce D."/>
            <person name="Goodwin L."/>
            <person name="Pitluck S."/>
            <person name="Kyrpides N."/>
            <person name="Mavromatis K."/>
            <person name="Ivanova N."/>
            <person name="Mikhailova N."/>
            <person name="LaButti K.M."/>
            <person name="Clum A."/>
            <person name="Sun H.I."/>
            <person name="Brettin T."/>
            <person name="Detter J.C."/>
            <person name="Han C."/>
            <person name="Larimer F."/>
            <person name="Land M."/>
            <person name="Hauser L."/>
            <person name="Markowitz V."/>
            <person name="Cheng J.F."/>
            <person name="Hugenholtz P."/>
            <person name="Woyke T."/>
            <person name="Wu D."/>
            <person name="Steenblock K."/>
            <person name="Schneider S."/>
            <person name="Pukall R."/>
            <person name="Goeker M."/>
            <person name="Klenk H.P."/>
            <person name="Eisen J.A."/>
        </authorList>
    </citation>
    <scope>NUCLEOTIDE SEQUENCE [LARGE SCALE GENOMIC DNA]</scope>
    <source>
        <strain evidence="19">ATCC 49802 / DSM 20745 / S 6022</strain>
    </source>
</reference>
<dbReference type="eggNOG" id="COG0150">
    <property type="taxonomic scope" value="Bacteria"/>
</dbReference>
<evidence type="ECO:0000256" key="11">
    <source>
        <dbReference type="ARBA" id="ARBA00031908"/>
    </source>
</evidence>
<dbReference type="Pfam" id="PF02769">
    <property type="entry name" value="AIRS_C"/>
    <property type="match status" value="1"/>
</dbReference>
<comment type="similarity">
    <text evidence="3 15">Belongs to the AIR synthase family.</text>
</comment>
<keyword evidence="9 15" id="KW-0658">Purine biosynthesis</keyword>
<dbReference type="HOGENOM" id="CLU_047116_0_0_0"/>
<evidence type="ECO:0000256" key="7">
    <source>
        <dbReference type="ARBA" id="ARBA00022598"/>
    </source>
</evidence>
<dbReference type="KEGG" id="sti:Sthe_1566"/>
<evidence type="ECO:0000259" key="16">
    <source>
        <dbReference type="Pfam" id="PF00586"/>
    </source>
</evidence>
<comment type="subcellular location">
    <subcellularLocation>
        <location evidence="1 15">Cytoplasm</location>
    </subcellularLocation>
</comment>
<dbReference type="Proteomes" id="UP000002027">
    <property type="component" value="Chromosome 1"/>
</dbReference>
<evidence type="ECO:0000256" key="4">
    <source>
        <dbReference type="ARBA" id="ARBA00013047"/>
    </source>
</evidence>
<dbReference type="InterPro" id="IPR036921">
    <property type="entry name" value="PurM-like_N_sf"/>
</dbReference>
<keyword evidence="10 15" id="KW-0067">ATP-binding</keyword>
<evidence type="ECO:0000256" key="13">
    <source>
        <dbReference type="ARBA" id="ARBA00033093"/>
    </source>
</evidence>
<dbReference type="InterPro" id="IPR016188">
    <property type="entry name" value="PurM-like_N"/>
</dbReference>
<evidence type="ECO:0000256" key="6">
    <source>
        <dbReference type="ARBA" id="ARBA00022490"/>
    </source>
</evidence>
<evidence type="ECO:0000259" key="17">
    <source>
        <dbReference type="Pfam" id="PF02769"/>
    </source>
</evidence>
<reference evidence="18 19" key="2">
    <citation type="journal article" date="2010" name="Stand. Genomic Sci.">
        <title>Complete genome sequence of Desulfohalobium retbaense type strain (HR(100)).</title>
        <authorList>
            <person name="Spring S."/>
            <person name="Nolan M."/>
            <person name="Lapidus A."/>
            <person name="Glavina Del Rio T."/>
            <person name="Copeland A."/>
            <person name="Tice H."/>
            <person name="Cheng J.F."/>
            <person name="Lucas S."/>
            <person name="Land M."/>
            <person name="Chen F."/>
            <person name="Bruce D."/>
            <person name="Goodwin L."/>
            <person name="Pitluck S."/>
            <person name="Ivanova N."/>
            <person name="Mavromatis K."/>
            <person name="Mikhailova N."/>
            <person name="Pati A."/>
            <person name="Chen A."/>
            <person name="Palaniappan K."/>
            <person name="Hauser L."/>
            <person name="Chang Y.J."/>
            <person name="Jeffries C.D."/>
            <person name="Munk C."/>
            <person name="Kiss H."/>
            <person name="Chain P."/>
            <person name="Han C."/>
            <person name="Brettin T."/>
            <person name="Detter J.C."/>
            <person name="Schuler E."/>
            <person name="Goker M."/>
            <person name="Rohde M."/>
            <person name="Bristow J."/>
            <person name="Eisen J.A."/>
            <person name="Markowitz V."/>
            <person name="Hugenholtz P."/>
            <person name="Kyrpides N.C."/>
            <person name="Klenk H.P."/>
        </authorList>
    </citation>
    <scope>NUCLEOTIDE SEQUENCE [LARGE SCALE GENOMIC DNA]</scope>
    <source>
        <strain evidence="19">ATCC 49802 / DSM 20745 / S 6022</strain>
    </source>
</reference>
<evidence type="ECO:0000256" key="14">
    <source>
        <dbReference type="ARBA" id="ARBA00049057"/>
    </source>
</evidence>
<keyword evidence="19" id="KW-1185">Reference proteome</keyword>
<dbReference type="InterPro" id="IPR036676">
    <property type="entry name" value="PurM-like_C_sf"/>
</dbReference>
<dbReference type="InterPro" id="IPR004733">
    <property type="entry name" value="PurM_cligase"/>
</dbReference>
<feature type="domain" description="PurM-like N-terminal" evidence="16">
    <location>
        <begin position="64"/>
        <end position="169"/>
    </location>
</feature>
<dbReference type="SUPFAM" id="SSF56042">
    <property type="entry name" value="PurM C-terminal domain-like"/>
    <property type="match status" value="1"/>
</dbReference>
<dbReference type="NCBIfam" id="TIGR00878">
    <property type="entry name" value="purM"/>
    <property type="match status" value="1"/>
</dbReference>
<dbReference type="PANTHER" id="PTHR10520:SF12">
    <property type="entry name" value="TRIFUNCTIONAL PURINE BIOSYNTHETIC PROTEIN ADENOSINE-3"/>
    <property type="match status" value="1"/>
</dbReference>
<evidence type="ECO:0000313" key="18">
    <source>
        <dbReference type="EMBL" id="ACZ39001.1"/>
    </source>
</evidence>
<dbReference type="FunFam" id="3.90.650.10:FF:000011">
    <property type="entry name" value="Phosphoribosylformylglycinamidine cyclo-ligase"/>
    <property type="match status" value="1"/>
</dbReference>
<evidence type="ECO:0000256" key="15">
    <source>
        <dbReference type="HAMAP-Rule" id="MF_00741"/>
    </source>
</evidence>
<keyword evidence="7 15" id="KW-0436">Ligase</keyword>
<dbReference type="EC" id="6.3.3.1" evidence="4 15"/>
<dbReference type="HAMAP" id="MF_00741">
    <property type="entry name" value="AIRS"/>
    <property type="match status" value="1"/>
</dbReference>
<gene>
    <name evidence="15" type="primary">purM</name>
    <name evidence="18" type="ordered locus">Sthe_1566</name>
</gene>
<evidence type="ECO:0000256" key="9">
    <source>
        <dbReference type="ARBA" id="ARBA00022755"/>
    </source>
</evidence>
<name>D1C434_SPHTD</name>
<keyword evidence="8 15" id="KW-0547">Nucleotide-binding</keyword>
<dbReference type="Gene3D" id="3.90.650.10">
    <property type="entry name" value="PurM-like C-terminal domain"/>
    <property type="match status" value="1"/>
</dbReference>
<organism evidence="18 19">
    <name type="scientific">Sphaerobacter thermophilus (strain ATCC 49802 / DSM 20745 / KCCM 41009 / NCIMB 13125 / S 6022)</name>
    <dbReference type="NCBI Taxonomy" id="479434"/>
    <lineage>
        <taxon>Bacteria</taxon>
        <taxon>Pseudomonadati</taxon>
        <taxon>Thermomicrobiota</taxon>
        <taxon>Thermomicrobia</taxon>
        <taxon>Sphaerobacterales</taxon>
        <taxon>Sphaerobacterineae</taxon>
        <taxon>Sphaerobacteraceae</taxon>
        <taxon>Sphaerobacter</taxon>
    </lineage>
</organism>
<dbReference type="UniPathway" id="UPA00074">
    <property type="reaction ID" value="UER00129"/>
</dbReference>
<evidence type="ECO:0000256" key="8">
    <source>
        <dbReference type="ARBA" id="ARBA00022741"/>
    </source>
</evidence>
<dbReference type="STRING" id="479434.Sthe_1566"/>
<dbReference type="GO" id="GO:0005524">
    <property type="term" value="F:ATP binding"/>
    <property type="evidence" value="ECO:0007669"/>
    <property type="project" value="UniProtKB-KW"/>
</dbReference>
<sequence>MSTEKPVYGGKASYRDAGVDIDAADAAKGQIARLVSATHGPQVVRGVGHFGAFFQAPGPDNPFVLVSSADSVGTKILVAEIAGQHESIGVDLVNHCVNDILACGARPLFFLDYIAAERFPEGLIEALVRGMTDACRKAGCALIGGETAQLPGIYQPGTYDLAGFIVGSVHRDRIVDGATIRAGDLLVGLPSSGLHTNGYSLARAAFGLDPKDAAARERLAATPAWADRPLGELLLEPHRSYLPVVEPLLDTGVLRGMAHITGGGIAGNVGRVIPEGLEAVIDVRSWEPPALFRGLQQAGNIDSAEMYRVFNMGVGFVLIAAPGDAQQLAAQLEGARIIGEVQAAPEGQQTRARYVGLADAGGD</sequence>
<dbReference type="PANTHER" id="PTHR10520">
    <property type="entry name" value="TRIFUNCTIONAL PURINE BIOSYNTHETIC PROTEIN ADENOSINE-3-RELATED"/>
    <property type="match status" value="1"/>
</dbReference>
<dbReference type="GO" id="GO:0004637">
    <property type="term" value="F:phosphoribosylamine-glycine ligase activity"/>
    <property type="evidence" value="ECO:0007669"/>
    <property type="project" value="TreeGrafter"/>
</dbReference>
<dbReference type="GO" id="GO:0004641">
    <property type="term" value="F:phosphoribosylformylglycinamidine cyclo-ligase activity"/>
    <property type="evidence" value="ECO:0007669"/>
    <property type="project" value="UniProtKB-UniRule"/>
</dbReference>
<dbReference type="SUPFAM" id="SSF55326">
    <property type="entry name" value="PurM N-terminal domain-like"/>
    <property type="match status" value="1"/>
</dbReference>
<dbReference type="InterPro" id="IPR010918">
    <property type="entry name" value="PurM-like_C_dom"/>
</dbReference>
<evidence type="ECO:0000256" key="2">
    <source>
        <dbReference type="ARBA" id="ARBA00004686"/>
    </source>
</evidence>
<comment type="catalytic activity">
    <reaction evidence="14 15">
        <text>2-formamido-N(1)-(5-O-phospho-beta-D-ribosyl)acetamidine + ATP = 5-amino-1-(5-phospho-beta-D-ribosyl)imidazole + ADP + phosphate + H(+)</text>
        <dbReference type="Rhea" id="RHEA:23032"/>
        <dbReference type="ChEBI" id="CHEBI:15378"/>
        <dbReference type="ChEBI" id="CHEBI:30616"/>
        <dbReference type="ChEBI" id="CHEBI:43474"/>
        <dbReference type="ChEBI" id="CHEBI:137981"/>
        <dbReference type="ChEBI" id="CHEBI:147287"/>
        <dbReference type="ChEBI" id="CHEBI:456216"/>
        <dbReference type="EC" id="6.3.3.1"/>
    </reaction>
</comment>
<evidence type="ECO:0000256" key="12">
    <source>
        <dbReference type="ARBA" id="ARBA00032931"/>
    </source>
</evidence>
<dbReference type="Pfam" id="PF00586">
    <property type="entry name" value="AIRS"/>
    <property type="match status" value="1"/>
</dbReference>
<dbReference type="GO" id="GO:0046084">
    <property type="term" value="P:adenine biosynthetic process"/>
    <property type="evidence" value="ECO:0007669"/>
    <property type="project" value="TreeGrafter"/>
</dbReference>
<accession>D1C434</accession>
<dbReference type="OrthoDB" id="9802507at2"/>
<evidence type="ECO:0000256" key="10">
    <source>
        <dbReference type="ARBA" id="ARBA00022840"/>
    </source>
</evidence>
<proteinExistence type="inferred from homology"/>
<comment type="pathway">
    <text evidence="2 15">Purine metabolism; IMP biosynthesis via de novo pathway; 5-amino-1-(5-phospho-D-ribosyl)imidazole from N(2)-formyl-N(1)-(5-phospho-D-ribosyl)glycinamide: step 2/2.</text>
</comment>
<dbReference type="CDD" id="cd02196">
    <property type="entry name" value="PurM"/>
    <property type="match status" value="1"/>
</dbReference>
<dbReference type="GO" id="GO:0006189">
    <property type="term" value="P:'de novo' IMP biosynthetic process"/>
    <property type="evidence" value="ECO:0007669"/>
    <property type="project" value="UniProtKB-UniRule"/>
</dbReference>
<dbReference type="EMBL" id="CP001823">
    <property type="protein sequence ID" value="ACZ39001.1"/>
    <property type="molecule type" value="Genomic_DNA"/>
</dbReference>
<protein>
    <recommendedName>
        <fullName evidence="5 15">Phosphoribosylformylglycinamidine cyclo-ligase</fullName>
        <ecNumber evidence="4 15">6.3.3.1</ecNumber>
    </recommendedName>
    <alternativeName>
        <fullName evidence="12 15">AIR synthase</fullName>
    </alternativeName>
    <alternativeName>
        <fullName evidence="13 15">AIRS</fullName>
    </alternativeName>
    <alternativeName>
        <fullName evidence="11 15">Phosphoribosyl-aminoimidazole synthetase</fullName>
    </alternativeName>
</protein>
<evidence type="ECO:0000256" key="3">
    <source>
        <dbReference type="ARBA" id="ARBA00010280"/>
    </source>
</evidence>
<dbReference type="FunCoup" id="D1C434">
    <property type="interactions" value="449"/>
</dbReference>
<dbReference type="RefSeq" id="WP_012872048.1">
    <property type="nucleotide sequence ID" value="NC_013523.1"/>
</dbReference>
<evidence type="ECO:0000256" key="1">
    <source>
        <dbReference type="ARBA" id="ARBA00004496"/>
    </source>
</evidence>
<dbReference type="AlphaFoldDB" id="D1C434"/>